<dbReference type="AlphaFoldDB" id="A0A1L3ZKI4"/>
<evidence type="ECO:0000313" key="2">
    <source>
        <dbReference type="EMBL" id="API56153.1"/>
    </source>
</evidence>
<dbReference type="Proteomes" id="UP000183050">
    <property type="component" value="Plasmid unnamed2"/>
</dbReference>
<accession>A0A1L3ZKI4</accession>
<gene>
    <name evidence="2" type="ORF">BMW22_32010</name>
</gene>
<evidence type="ECO:0000313" key="3">
    <source>
        <dbReference type="Proteomes" id="UP000183050"/>
    </source>
</evidence>
<dbReference type="EMBL" id="CP018230">
    <property type="protein sequence ID" value="API56153.1"/>
    <property type="molecule type" value="Genomic_DNA"/>
</dbReference>
<reference evidence="2 3" key="1">
    <citation type="submission" date="2016-11" db="EMBL/GenBank/DDBJ databases">
        <title>Rhizobium leguminosarum bv. viciae strain Vaf12 isolated from Vavilovia formosa root nodules from Russia, Dagestan.</title>
        <authorList>
            <person name="Kimeklis A."/>
        </authorList>
    </citation>
    <scope>NUCLEOTIDE SEQUENCE [LARGE SCALE GENOMIC DNA]</scope>
    <source>
        <strain evidence="2 3">Vaf-108</strain>
        <plasmid evidence="3">Plasmid unnamed2</plasmid>
    </source>
</reference>
<name>A0A1L3ZKI4_RHILE</name>
<organism evidence="2 3">
    <name type="scientific">Rhizobium leguminosarum</name>
    <dbReference type="NCBI Taxonomy" id="384"/>
    <lineage>
        <taxon>Bacteria</taxon>
        <taxon>Pseudomonadati</taxon>
        <taxon>Pseudomonadota</taxon>
        <taxon>Alphaproteobacteria</taxon>
        <taxon>Hyphomicrobiales</taxon>
        <taxon>Rhizobiaceae</taxon>
        <taxon>Rhizobium/Agrobacterium group</taxon>
        <taxon>Rhizobium</taxon>
    </lineage>
</organism>
<protein>
    <submittedName>
        <fullName evidence="2">Uncharacterized protein</fullName>
    </submittedName>
</protein>
<sequence length="79" mass="8948">MIDIKKHRDRRDEVEQACTPPTCIGAGFAEATAPTGLGHAIIGNISTRRLLPKGRWRHTPIPLPVMRRNTHDPIFKRKE</sequence>
<feature type="compositionally biased region" description="Basic and acidic residues" evidence="1">
    <location>
        <begin position="69"/>
        <end position="79"/>
    </location>
</feature>
<keyword evidence="2" id="KW-0614">Plasmid</keyword>
<proteinExistence type="predicted"/>
<feature type="region of interest" description="Disordered" evidence="1">
    <location>
        <begin position="56"/>
        <end position="79"/>
    </location>
</feature>
<geneLocation type="plasmid" evidence="2">
    <name>unnamed2</name>
</geneLocation>
<evidence type="ECO:0000256" key="1">
    <source>
        <dbReference type="SAM" id="MobiDB-lite"/>
    </source>
</evidence>